<feature type="transmembrane region" description="Helical" evidence="1">
    <location>
        <begin position="244"/>
        <end position="261"/>
    </location>
</feature>
<dbReference type="PANTHER" id="PTHR34220">
    <property type="entry name" value="SENSOR HISTIDINE KINASE YPDA"/>
    <property type="match status" value="1"/>
</dbReference>
<sequence>MFWANLFTGKQQESGQVRMVGSNLREFDFSRQDLTGANLSYSNLNGASFEGAILRKARIRAANLTGANFRNADLTDADLSYSNLKDADLTGALIDGLDLSFSSKGKSFRWTDLNLVALLQSQSWIGMVTAMLVGAIFVYGSSGIIFFTDQIFTESDPHVVRINQYVVVTNVLSGILTVQLTSWISPWLDQAFSKNWIRYGFLSLVVIGGYLLFATVLYFVWGQYIFQNVPVEKPEGLSYTSSRWYLFTLGPLMMANLFYYLNRQGRQLTHKISEQEYQLLTLEKLKTRAELNALQARINPHFLYNSLNSIASLVHEDPDKAELMTILLARLFRYTTGRTNDEYFDSIQNELEMVQTYLQVEQVRFGDRLNFEVQVDSATTKELAIPRFLLQPIVENSVKHGISKISENGYIRVHIYEENGWLMLCVHDNGPAFRENLSAGYGIRSIQEKLRLLYQEDASVELRNMPDKHVCVRIRKQRLEEMPPESTFSPA</sequence>
<dbReference type="OrthoDB" id="9792992at2"/>
<keyword evidence="1" id="KW-0812">Transmembrane</keyword>
<protein>
    <submittedName>
        <fullName evidence="3">Histidine kinase</fullName>
    </submittedName>
</protein>
<dbReference type="Pfam" id="PF06580">
    <property type="entry name" value="His_kinase"/>
    <property type="match status" value="1"/>
</dbReference>
<dbReference type="Gene3D" id="3.30.565.10">
    <property type="entry name" value="Histidine kinase-like ATPase, C-terminal domain"/>
    <property type="match status" value="1"/>
</dbReference>
<name>A0A4R4K773_9BACT</name>
<dbReference type="SUPFAM" id="SSF55874">
    <property type="entry name" value="ATPase domain of HSP90 chaperone/DNA topoisomerase II/histidine kinase"/>
    <property type="match status" value="1"/>
</dbReference>
<feature type="domain" description="Signal transduction histidine kinase internal region" evidence="2">
    <location>
        <begin position="289"/>
        <end position="369"/>
    </location>
</feature>
<dbReference type="EMBL" id="SMJU01000010">
    <property type="protein sequence ID" value="TDB63414.1"/>
    <property type="molecule type" value="Genomic_DNA"/>
</dbReference>
<dbReference type="GO" id="GO:0016020">
    <property type="term" value="C:membrane"/>
    <property type="evidence" value="ECO:0007669"/>
    <property type="project" value="InterPro"/>
</dbReference>
<evidence type="ECO:0000259" key="2">
    <source>
        <dbReference type="Pfam" id="PF06580"/>
    </source>
</evidence>
<proteinExistence type="predicted"/>
<dbReference type="InterPro" id="IPR010559">
    <property type="entry name" value="Sig_transdc_His_kin_internal"/>
</dbReference>
<keyword evidence="3" id="KW-0808">Transferase</keyword>
<dbReference type="InterPro" id="IPR036890">
    <property type="entry name" value="HATPase_C_sf"/>
</dbReference>
<evidence type="ECO:0000313" key="3">
    <source>
        <dbReference type="EMBL" id="TDB63414.1"/>
    </source>
</evidence>
<dbReference type="SUPFAM" id="SSF141571">
    <property type="entry name" value="Pentapeptide repeat-like"/>
    <property type="match status" value="1"/>
</dbReference>
<feature type="transmembrane region" description="Helical" evidence="1">
    <location>
        <begin position="167"/>
        <end position="188"/>
    </location>
</feature>
<feature type="transmembrane region" description="Helical" evidence="1">
    <location>
        <begin position="200"/>
        <end position="224"/>
    </location>
</feature>
<gene>
    <name evidence="3" type="ORF">EZE20_16760</name>
</gene>
<dbReference type="Gene3D" id="2.160.20.80">
    <property type="entry name" value="E3 ubiquitin-protein ligase SopA"/>
    <property type="match status" value="1"/>
</dbReference>
<keyword evidence="1" id="KW-1133">Transmembrane helix</keyword>
<dbReference type="GO" id="GO:0000155">
    <property type="term" value="F:phosphorelay sensor kinase activity"/>
    <property type="evidence" value="ECO:0007669"/>
    <property type="project" value="InterPro"/>
</dbReference>
<keyword evidence="3" id="KW-0418">Kinase</keyword>
<evidence type="ECO:0000256" key="1">
    <source>
        <dbReference type="SAM" id="Phobius"/>
    </source>
</evidence>
<feature type="transmembrane region" description="Helical" evidence="1">
    <location>
        <begin position="124"/>
        <end position="147"/>
    </location>
</feature>
<evidence type="ECO:0000313" key="4">
    <source>
        <dbReference type="Proteomes" id="UP000295706"/>
    </source>
</evidence>
<comment type="caution">
    <text evidence="3">The sequence shown here is derived from an EMBL/GenBank/DDBJ whole genome shotgun (WGS) entry which is preliminary data.</text>
</comment>
<organism evidence="3 4">
    <name type="scientific">Arundinibacter roseus</name>
    <dbReference type="NCBI Taxonomy" id="2070510"/>
    <lineage>
        <taxon>Bacteria</taxon>
        <taxon>Pseudomonadati</taxon>
        <taxon>Bacteroidota</taxon>
        <taxon>Cytophagia</taxon>
        <taxon>Cytophagales</taxon>
        <taxon>Spirosomataceae</taxon>
        <taxon>Arundinibacter</taxon>
    </lineage>
</organism>
<dbReference type="PANTHER" id="PTHR34220:SF7">
    <property type="entry name" value="SENSOR HISTIDINE KINASE YPDA"/>
    <property type="match status" value="1"/>
</dbReference>
<keyword evidence="1" id="KW-0472">Membrane</keyword>
<keyword evidence="4" id="KW-1185">Reference proteome</keyword>
<dbReference type="InterPro" id="IPR050640">
    <property type="entry name" value="Bact_2-comp_sensor_kinase"/>
</dbReference>
<dbReference type="InterPro" id="IPR001646">
    <property type="entry name" value="5peptide_repeat"/>
</dbReference>
<dbReference type="RefSeq" id="WP_132119759.1">
    <property type="nucleotide sequence ID" value="NZ_SMJU01000010.1"/>
</dbReference>
<dbReference type="Proteomes" id="UP000295706">
    <property type="component" value="Unassembled WGS sequence"/>
</dbReference>
<reference evidence="3 4" key="1">
    <citation type="submission" date="2019-02" db="EMBL/GenBank/DDBJ databases">
        <title>Arundinibacter roseus gen. nov., sp. nov., a new member of the family Cytophagaceae.</title>
        <authorList>
            <person name="Szuroczki S."/>
            <person name="Khayer B."/>
            <person name="Sproer C."/>
            <person name="Toumi M."/>
            <person name="Szabo A."/>
            <person name="Felfoldi T."/>
            <person name="Schumann P."/>
            <person name="Toth E."/>
        </authorList>
    </citation>
    <scope>NUCLEOTIDE SEQUENCE [LARGE SCALE GENOMIC DNA]</scope>
    <source>
        <strain evidence="3 4">DMA-k-7a</strain>
    </source>
</reference>
<accession>A0A4R4K773</accession>
<dbReference type="Pfam" id="PF00805">
    <property type="entry name" value="Pentapeptide"/>
    <property type="match status" value="2"/>
</dbReference>
<dbReference type="AlphaFoldDB" id="A0A4R4K773"/>